<keyword evidence="4" id="KW-1185">Reference proteome</keyword>
<evidence type="ECO:0000256" key="2">
    <source>
        <dbReference type="SAM" id="Phobius"/>
    </source>
</evidence>
<evidence type="ECO:0000256" key="1">
    <source>
        <dbReference type="SAM" id="MobiDB-lite"/>
    </source>
</evidence>
<protein>
    <submittedName>
        <fullName evidence="3">Esterase</fullName>
    </submittedName>
</protein>
<feature type="compositionally biased region" description="Basic residues" evidence="1">
    <location>
        <begin position="47"/>
        <end position="57"/>
    </location>
</feature>
<dbReference type="PANTHER" id="PTHR48098">
    <property type="entry name" value="ENTEROCHELIN ESTERASE-RELATED"/>
    <property type="match status" value="1"/>
</dbReference>
<dbReference type="RefSeq" id="WP_003984259.1">
    <property type="nucleotide sequence ID" value="NZ_CP043497.1"/>
</dbReference>
<proteinExistence type="predicted"/>
<dbReference type="InterPro" id="IPR050583">
    <property type="entry name" value="Mycobacterial_A85_antigen"/>
</dbReference>
<dbReference type="InterPro" id="IPR000801">
    <property type="entry name" value="Esterase-like"/>
</dbReference>
<reference evidence="3 4" key="1">
    <citation type="submission" date="2022-03" db="EMBL/GenBank/DDBJ databases">
        <title>Complete genome of Streptomyces rimosus ssp. rimosus R7 (=ATCC 10970).</title>
        <authorList>
            <person name="Beganovic S."/>
            <person name="Ruckert C."/>
            <person name="Busche T."/>
            <person name="Kalinowski J."/>
            <person name="Wittmann C."/>
        </authorList>
    </citation>
    <scope>NUCLEOTIDE SEQUENCE [LARGE SCALE GENOMIC DNA]</scope>
    <source>
        <strain evidence="3 4">R7</strain>
    </source>
</reference>
<dbReference type="SUPFAM" id="SSF53474">
    <property type="entry name" value="alpha/beta-Hydrolases"/>
    <property type="match status" value="1"/>
</dbReference>
<keyword evidence="2" id="KW-0812">Transmembrane</keyword>
<feature type="compositionally biased region" description="Polar residues" evidence="1">
    <location>
        <begin position="1"/>
        <end position="11"/>
    </location>
</feature>
<evidence type="ECO:0000313" key="3">
    <source>
        <dbReference type="EMBL" id="UNZ04802.1"/>
    </source>
</evidence>
<keyword evidence="2" id="KW-1133">Transmembrane helix</keyword>
<dbReference type="GeneID" id="66856092"/>
<feature type="compositionally biased region" description="Gly residues" evidence="1">
    <location>
        <begin position="99"/>
        <end position="114"/>
    </location>
</feature>
<dbReference type="Pfam" id="PF00756">
    <property type="entry name" value="Esterase"/>
    <property type="match status" value="1"/>
</dbReference>
<dbReference type="Proteomes" id="UP000829494">
    <property type="component" value="Chromosome"/>
</dbReference>
<feature type="transmembrane region" description="Helical" evidence="2">
    <location>
        <begin position="62"/>
        <end position="83"/>
    </location>
</feature>
<gene>
    <name evidence="3" type="ORF">SRIMR7_21860</name>
</gene>
<dbReference type="Gene3D" id="3.40.50.1820">
    <property type="entry name" value="alpha/beta hydrolase"/>
    <property type="match status" value="1"/>
</dbReference>
<sequence>MQHHAGQQPSYGSAEPPPYGSAQQPSYGYVQHGPGPEGPDRPDRSGRRSRPRRARAGRRKRFLWIGAAVAVLGLASVPVLNAFDVFSDNGDPMSFDRTGPGGGSGDAGKGGSSGTGDPRVRMPTGPRADFTTANTLDDGTKIGVTTLHGKKSGFTGRVWVWAPKEYYEEKYAKSAFPVLIALPGGPGYPVNYWMGTDLKLQSSISEWSKSGKSKPFIVVMPVLNADNKNYYDGSDIPGQPKMGTWMSDDVPDLVKANFRTFASRDGWAFMGSSSGAFVGLKQVLQHPDRFKAVIASGPDLRPDSPLWRGHEKEMRANDPEQLAKSLIARPGAPDVHLAFQIGTKEGGRAKLESFMKKYGKGPIKTRLQVIEGGGHNARGYVRGMDDGTMQWISKVIPGPTPAP</sequence>
<dbReference type="InterPro" id="IPR029058">
    <property type="entry name" value="AB_hydrolase_fold"/>
</dbReference>
<name>A0ABY3Z3U5_STRRM</name>
<dbReference type="EMBL" id="CP094298">
    <property type="protein sequence ID" value="UNZ04802.1"/>
    <property type="molecule type" value="Genomic_DNA"/>
</dbReference>
<dbReference type="PANTHER" id="PTHR48098:SF1">
    <property type="entry name" value="DIACYLGLYCEROL ACYLTRANSFERASE_MYCOLYLTRANSFERASE AG85A"/>
    <property type="match status" value="1"/>
</dbReference>
<keyword evidence="2" id="KW-0472">Membrane</keyword>
<organism evidence="3 4">
    <name type="scientific">Streptomyces rimosus subsp. rimosus</name>
    <dbReference type="NCBI Taxonomy" id="132474"/>
    <lineage>
        <taxon>Bacteria</taxon>
        <taxon>Bacillati</taxon>
        <taxon>Actinomycetota</taxon>
        <taxon>Actinomycetes</taxon>
        <taxon>Kitasatosporales</taxon>
        <taxon>Streptomycetaceae</taxon>
        <taxon>Streptomyces</taxon>
    </lineage>
</organism>
<evidence type="ECO:0000313" key="4">
    <source>
        <dbReference type="Proteomes" id="UP000829494"/>
    </source>
</evidence>
<feature type="region of interest" description="Disordered" evidence="1">
    <location>
        <begin position="94"/>
        <end position="127"/>
    </location>
</feature>
<accession>A0ABY3Z3U5</accession>
<feature type="region of interest" description="Disordered" evidence="1">
    <location>
        <begin position="1"/>
        <end position="57"/>
    </location>
</feature>